<dbReference type="AlphaFoldDB" id="A0A1E3H910"/>
<evidence type="ECO:0000313" key="1">
    <source>
        <dbReference type="EMBL" id="ODN72774.1"/>
    </source>
</evidence>
<keyword evidence="2" id="KW-1185">Reference proteome</keyword>
<proteinExistence type="predicted"/>
<comment type="caution">
    <text evidence="1">The sequence shown here is derived from an EMBL/GenBank/DDBJ whole genome shotgun (WGS) entry which is preliminary data.</text>
</comment>
<dbReference type="RefSeq" id="XP_018988715.1">
    <property type="nucleotide sequence ID" value="XM_019143052.1"/>
</dbReference>
<reference evidence="1 2" key="1">
    <citation type="submission" date="2016-06" db="EMBL/GenBank/DDBJ databases">
        <title>Evolution of pathogenesis and genome organization in the Tremellales.</title>
        <authorList>
            <person name="Cuomo C."/>
            <person name="Litvintseva A."/>
            <person name="Heitman J."/>
            <person name="Chen Y."/>
            <person name="Sun S."/>
            <person name="Springer D."/>
            <person name="Dromer F."/>
            <person name="Young S."/>
            <person name="Zeng Q."/>
            <person name="Chapman S."/>
            <person name="Gujja S."/>
            <person name="Saif S."/>
            <person name="Birren B."/>
        </authorList>
    </citation>
    <scope>NUCLEOTIDE SEQUENCE [LARGE SCALE GENOMIC DNA]</scope>
    <source>
        <strain evidence="1 2">CBS 6039</strain>
    </source>
</reference>
<dbReference type="EMBL" id="AWGJ01000014">
    <property type="protein sequence ID" value="ODN72774.1"/>
    <property type="molecule type" value="Genomic_DNA"/>
</dbReference>
<accession>A0A1E3H910</accession>
<dbReference type="GeneID" id="30159518"/>
<organism evidence="1 2">
    <name type="scientific">Cryptococcus amylolentus CBS 6039</name>
    <dbReference type="NCBI Taxonomy" id="1295533"/>
    <lineage>
        <taxon>Eukaryota</taxon>
        <taxon>Fungi</taxon>
        <taxon>Dikarya</taxon>
        <taxon>Basidiomycota</taxon>
        <taxon>Agaricomycotina</taxon>
        <taxon>Tremellomycetes</taxon>
        <taxon>Tremellales</taxon>
        <taxon>Cryptococcaceae</taxon>
        <taxon>Cryptococcus</taxon>
    </lineage>
</organism>
<protein>
    <submittedName>
        <fullName evidence="1">Uncharacterized protein</fullName>
    </submittedName>
</protein>
<name>A0A1E3H910_9TREE</name>
<evidence type="ECO:0000313" key="2">
    <source>
        <dbReference type="Proteomes" id="UP000094065"/>
    </source>
</evidence>
<dbReference type="Proteomes" id="UP000094065">
    <property type="component" value="Unassembled WGS sequence"/>
</dbReference>
<gene>
    <name evidence="1" type="ORF">L202_08209</name>
</gene>
<sequence>MSCYYGLPAFYDQYRESNLEATIRFLNSSPTTTFHYRHRTQPVGYLYTHIGKSSFLDAHRVSVRCCAFINPALNGEMDKKEIQKVMRQGKELEKLIERKIAESVMARWANLKNGSIKEEVAYAIRARDRSVEELLGYCGGYTAWTHVAFETKQEMGKALKKCARGC</sequence>